<evidence type="ECO:0000313" key="2">
    <source>
        <dbReference type="EMBL" id="MFC4326636.1"/>
    </source>
</evidence>
<evidence type="ECO:0000259" key="1">
    <source>
        <dbReference type="PROSITE" id="PS50995"/>
    </source>
</evidence>
<dbReference type="SUPFAM" id="SSF46785">
    <property type="entry name" value="Winged helix' DNA-binding domain"/>
    <property type="match status" value="1"/>
</dbReference>
<dbReference type="InterPro" id="IPR036388">
    <property type="entry name" value="WH-like_DNA-bd_sf"/>
</dbReference>
<dbReference type="EMBL" id="JBHSDP010000004">
    <property type="protein sequence ID" value="MFC4326636.1"/>
    <property type="molecule type" value="Genomic_DNA"/>
</dbReference>
<dbReference type="PROSITE" id="PS50995">
    <property type="entry name" value="HTH_MARR_2"/>
    <property type="match status" value="1"/>
</dbReference>
<dbReference type="RefSeq" id="WP_381736658.1">
    <property type="nucleotide sequence ID" value="NZ_JBHSDP010000004.1"/>
</dbReference>
<comment type="caution">
    <text evidence="2">The sequence shown here is derived from an EMBL/GenBank/DDBJ whole genome shotgun (WGS) entry which is preliminary data.</text>
</comment>
<dbReference type="InterPro" id="IPR039422">
    <property type="entry name" value="MarR/SlyA-like"/>
</dbReference>
<reference evidence="3" key="1">
    <citation type="journal article" date="2019" name="Int. J. Syst. Evol. Microbiol.">
        <title>The Global Catalogue of Microorganisms (GCM) 10K type strain sequencing project: providing services to taxonomists for standard genome sequencing and annotation.</title>
        <authorList>
            <consortium name="The Broad Institute Genomics Platform"/>
            <consortium name="The Broad Institute Genome Sequencing Center for Infectious Disease"/>
            <person name="Wu L."/>
            <person name="Ma J."/>
        </authorList>
    </citation>
    <scope>NUCLEOTIDE SEQUENCE [LARGE SCALE GENOMIC DNA]</scope>
    <source>
        <strain evidence="3">PCU 347</strain>
    </source>
</reference>
<dbReference type="SMART" id="SM00347">
    <property type="entry name" value="HTH_MARR"/>
    <property type="match status" value="1"/>
</dbReference>
<proteinExistence type="predicted"/>
<evidence type="ECO:0000313" key="3">
    <source>
        <dbReference type="Proteomes" id="UP001595824"/>
    </source>
</evidence>
<dbReference type="Gene3D" id="1.10.10.10">
    <property type="entry name" value="Winged helix-like DNA-binding domain superfamily/Winged helix DNA-binding domain"/>
    <property type="match status" value="1"/>
</dbReference>
<keyword evidence="3" id="KW-1185">Reference proteome</keyword>
<dbReference type="Pfam" id="PF12802">
    <property type="entry name" value="MarR_2"/>
    <property type="match status" value="1"/>
</dbReference>
<dbReference type="PANTHER" id="PTHR33164">
    <property type="entry name" value="TRANSCRIPTIONAL REGULATOR, MARR FAMILY"/>
    <property type="match status" value="1"/>
</dbReference>
<organism evidence="2 3">
    <name type="scientific">Streptomyces andamanensis</name>
    <dbReference type="NCBI Taxonomy" id="1565035"/>
    <lineage>
        <taxon>Bacteria</taxon>
        <taxon>Bacillati</taxon>
        <taxon>Actinomycetota</taxon>
        <taxon>Actinomycetes</taxon>
        <taxon>Kitasatosporales</taxon>
        <taxon>Streptomycetaceae</taxon>
        <taxon>Streptomyces</taxon>
    </lineage>
</organism>
<dbReference type="PANTHER" id="PTHR33164:SF43">
    <property type="entry name" value="HTH-TYPE TRANSCRIPTIONAL REPRESSOR YETL"/>
    <property type="match status" value="1"/>
</dbReference>
<dbReference type="InterPro" id="IPR000835">
    <property type="entry name" value="HTH_MarR-typ"/>
</dbReference>
<dbReference type="InterPro" id="IPR036390">
    <property type="entry name" value="WH_DNA-bd_sf"/>
</dbReference>
<protein>
    <submittedName>
        <fullName evidence="2">MarR family winged helix-turn-helix transcriptional regulator</fullName>
    </submittedName>
</protein>
<feature type="domain" description="HTH marR-type" evidence="1">
    <location>
        <begin position="13"/>
        <end position="145"/>
    </location>
</feature>
<dbReference type="Proteomes" id="UP001595824">
    <property type="component" value="Unassembled WGS sequence"/>
</dbReference>
<name>A0ABV8T8C1_9ACTN</name>
<gene>
    <name evidence="2" type="ORF">ACFPC0_02060</name>
</gene>
<accession>A0ABV8T8C1</accession>
<sequence>MRKGPATRSAGAGEPLGFVIASVGNAAALAFESALAEEGLHPRHFAVLRGLRDGEERTQQQLASSLGIPASRLVGLLTLLIDRELVERRESPDDARVKLVRLRAEGRAELGRLIRLAGASERRLTAGLTAGDKAELRRLLGIVHANVAAEPGGRPARVW</sequence>